<dbReference type="Gene3D" id="1.25.40.20">
    <property type="entry name" value="Ankyrin repeat-containing domain"/>
    <property type="match status" value="1"/>
</dbReference>
<evidence type="ECO:0000313" key="3">
    <source>
        <dbReference type="Proteomes" id="UP000626109"/>
    </source>
</evidence>
<reference evidence="1" key="1">
    <citation type="submission" date="2021-02" db="EMBL/GenBank/DDBJ databases">
        <authorList>
            <person name="Dougan E. K."/>
            <person name="Rhodes N."/>
            <person name="Thang M."/>
            <person name="Chan C."/>
        </authorList>
    </citation>
    <scope>NUCLEOTIDE SEQUENCE</scope>
</reference>
<feature type="non-terminal residue" evidence="1">
    <location>
        <position position="1"/>
    </location>
</feature>
<dbReference type="EMBL" id="CAJNNW010007349">
    <property type="protein sequence ID" value="CAE8649184.1"/>
    <property type="molecule type" value="Genomic_DNA"/>
</dbReference>
<accession>A0A813IEB8</accession>
<evidence type="ECO:0000313" key="2">
    <source>
        <dbReference type="EMBL" id="CAE8692259.1"/>
    </source>
</evidence>
<dbReference type="SUPFAM" id="SSF48403">
    <property type="entry name" value="Ankyrin repeat"/>
    <property type="match status" value="1"/>
</dbReference>
<protein>
    <submittedName>
        <fullName evidence="1">Uncharacterized protein</fullName>
    </submittedName>
</protein>
<proteinExistence type="predicted"/>
<dbReference type="Proteomes" id="UP000626109">
    <property type="component" value="Unassembled WGS sequence"/>
</dbReference>
<evidence type="ECO:0000313" key="1">
    <source>
        <dbReference type="EMBL" id="CAE8649184.1"/>
    </source>
</evidence>
<organism evidence="1 3">
    <name type="scientific">Polarella glacialis</name>
    <name type="common">Dinoflagellate</name>
    <dbReference type="NCBI Taxonomy" id="89957"/>
    <lineage>
        <taxon>Eukaryota</taxon>
        <taxon>Sar</taxon>
        <taxon>Alveolata</taxon>
        <taxon>Dinophyceae</taxon>
        <taxon>Suessiales</taxon>
        <taxon>Suessiaceae</taxon>
        <taxon>Polarella</taxon>
    </lineage>
</organism>
<dbReference type="InterPro" id="IPR036770">
    <property type="entry name" value="Ankyrin_rpt-contain_sf"/>
</dbReference>
<gene>
    <name evidence="2" type="ORF">PGLA2088_LOCUS27804</name>
    <name evidence="1" type="ORF">PGLA2088_LOCUS7201</name>
</gene>
<name>A0A813IEB8_POLGL</name>
<sequence length="108" mass="11761">NTALQWVVLAGGSLRMIRLLLKHGARGDIANEEGELPADIADEQGSEAAANLIRQVLISVGPDWRQCQGKLLMQSSFAERHRQVTPLGFPRGIANTRDLGDTSLCLQK</sequence>
<comment type="caution">
    <text evidence="1">The sequence shown here is derived from an EMBL/GenBank/DDBJ whole genome shotgun (WGS) entry which is preliminary data.</text>
</comment>
<dbReference type="AlphaFoldDB" id="A0A813IEB8"/>
<dbReference type="EMBL" id="CAJNNW010027605">
    <property type="protein sequence ID" value="CAE8692259.1"/>
    <property type="molecule type" value="Genomic_DNA"/>
</dbReference>